<protein>
    <recommendedName>
        <fullName evidence="4">YfhO family protein</fullName>
    </recommendedName>
</protein>
<evidence type="ECO:0008006" key="4">
    <source>
        <dbReference type="Google" id="ProtNLM"/>
    </source>
</evidence>
<dbReference type="Proteomes" id="UP000275348">
    <property type="component" value="Unassembled WGS sequence"/>
</dbReference>
<dbReference type="InterPro" id="IPR018580">
    <property type="entry name" value="Uncharacterised_YfhO"/>
</dbReference>
<feature type="transmembrane region" description="Helical" evidence="1">
    <location>
        <begin position="522"/>
        <end position="539"/>
    </location>
</feature>
<feature type="transmembrane region" description="Helical" evidence="1">
    <location>
        <begin position="372"/>
        <end position="389"/>
    </location>
</feature>
<feature type="transmembrane region" description="Helical" evidence="1">
    <location>
        <begin position="100"/>
        <end position="116"/>
    </location>
</feature>
<feature type="transmembrane region" description="Helical" evidence="1">
    <location>
        <begin position="169"/>
        <end position="185"/>
    </location>
</feature>
<keyword evidence="3" id="KW-1185">Reference proteome</keyword>
<keyword evidence="1" id="KW-0472">Membrane</keyword>
<feature type="transmembrane region" description="Helical" evidence="1">
    <location>
        <begin position="348"/>
        <end position="365"/>
    </location>
</feature>
<reference evidence="2 3" key="1">
    <citation type="submission" date="2018-10" db="EMBL/GenBank/DDBJ databases">
        <authorList>
            <person name="Chen X."/>
        </authorList>
    </citation>
    <scope>NUCLEOTIDE SEQUENCE [LARGE SCALE GENOMIC DNA]</scope>
    <source>
        <strain evidence="2 3">YIM 102668</strain>
    </source>
</reference>
<feature type="transmembrane region" description="Helical" evidence="1">
    <location>
        <begin position="447"/>
        <end position="470"/>
    </location>
</feature>
<accession>A0A3L9MIX3</accession>
<feature type="transmembrane region" description="Helical" evidence="1">
    <location>
        <begin position="147"/>
        <end position="164"/>
    </location>
</feature>
<feature type="transmembrane region" description="Helical" evidence="1">
    <location>
        <begin position="191"/>
        <end position="210"/>
    </location>
</feature>
<feature type="transmembrane region" description="Helical" evidence="1">
    <location>
        <begin position="222"/>
        <end position="242"/>
    </location>
</feature>
<dbReference type="PANTHER" id="PTHR38454">
    <property type="entry name" value="INTEGRAL MEMBRANE PROTEIN-RELATED"/>
    <property type="match status" value="1"/>
</dbReference>
<keyword evidence="1" id="KW-1133">Transmembrane helix</keyword>
<proteinExistence type="predicted"/>
<feature type="transmembrane region" description="Helical" evidence="1">
    <location>
        <begin position="409"/>
        <end position="435"/>
    </location>
</feature>
<sequence length="883" mass="98906">MKNNKNLLYILGSLIFFALVALFYCAPVLSGKAIIQPDIINYRGSAEEMLTYQEQTNDRVYWSNAMFGGMPTYQTGAQYDFDLIKGIDKVIRFLPRPADYIFLLFSGFFILGLTLFKKWKYALTGSIFFAVGAYFFIIIAAGHNAKVHTIAYFAPLVAGILLLYRKKYISGFVLTTLFMGLQLQANHIQMTFYLFLAMMIFAIVQFIYDFKAKELPSFFKASGLVVVATIIALGLNASRLLATYEYSKETTRGKSEMSLLKSNTDGLDHSYITQWSYGKLETLNLFIPNLMGGSSMSTEDDLQNYFSQLQTTASAVGEDEFNQQVFQALAQQPRSTYWGEQPGTSGPAYQGAIVVFLFILGLFLVRGQYAKYKWWLLGATILSIVLAWGKNLQWLTDLFVDYFPMYDKFRAVSSILVIAEFTMPLLAIITLYYFIKDEDSEAFKTKTLTYVGGATVAILAILYVGAGAIFSFQSASDSYTTTEFLKLIGQANPNAIGFWESMLRDLDNALIQDRIDMFKGDTIRTLIFVLTTIGLLYAYQKKIIKSSTIVVLAIGALALIDGITVNKRYFNDDNFVSDYIVENPFPTELSVKLESEANSNNNVAQIAYKVPMNFALSELAKQDKSQYRVYNTTQSTFNEAGTSFFVNSIGGYHAAKLGKYQDVIDLYFSGNPAAKQYGIKDESGMINVLNMLNTKYIVHGSIQEPKIEMNPTAFGNAWFVGNIKAVNNANEEILALNDTFLEEQVILRNDVASTLPKTIAQDSTAVIKLESYTPTKMVYKASTNTDQIAVFSEIYYPHGWKATVNGQDVEILKANYILRALPITKGNHEIVFTYEPQVIETGKTVMIASNVILIAVVLGGLFLGYKNCKKEKDNFKNEDNKVA</sequence>
<evidence type="ECO:0000313" key="3">
    <source>
        <dbReference type="Proteomes" id="UP000275348"/>
    </source>
</evidence>
<dbReference type="RefSeq" id="WP_121933363.1">
    <property type="nucleotide sequence ID" value="NZ_RDOJ01000001.1"/>
</dbReference>
<feature type="transmembrane region" description="Helical" evidence="1">
    <location>
        <begin position="845"/>
        <end position="865"/>
    </location>
</feature>
<evidence type="ECO:0000256" key="1">
    <source>
        <dbReference type="SAM" id="Phobius"/>
    </source>
</evidence>
<gene>
    <name evidence="2" type="ORF">EAH69_01130</name>
</gene>
<dbReference type="EMBL" id="RDOJ01000001">
    <property type="protein sequence ID" value="RLZ12787.1"/>
    <property type="molecule type" value="Genomic_DNA"/>
</dbReference>
<comment type="caution">
    <text evidence="2">The sequence shown here is derived from an EMBL/GenBank/DDBJ whole genome shotgun (WGS) entry which is preliminary data.</text>
</comment>
<dbReference type="OrthoDB" id="9772884at2"/>
<dbReference type="PANTHER" id="PTHR38454:SF1">
    <property type="entry name" value="INTEGRAL MEMBRANE PROTEIN"/>
    <property type="match status" value="1"/>
</dbReference>
<dbReference type="AlphaFoldDB" id="A0A3L9MIX3"/>
<feature type="transmembrane region" description="Helical" evidence="1">
    <location>
        <begin position="7"/>
        <end position="29"/>
    </location>
</feature>
<name>A0A3L9MIX3_9FLAO</name>
<feature type="transmembrane region" description="Helical" evidence="1">
    <location>
        <begin position="546"/>
        <end position="565"/>
    </location>
</feature>
<dbReference type="Pfam" id="PF09586">
    <property type="entry name" value="YfhO"/>
    <property type="match status" value="1"/>
</dbReference>
<feature type="transmembrane region" description="Helical" evidence="1">
    <location>
        <begin position="121"/>
        <end position="141"/>
    </location>
</feature>
<organism evidence="2 3">
    <name type="scientific">Faecalibacter macacae</name>
    <dbReference type="NCBI Taxonomy" id="1859289"/>
    <lineage>
        <taxon>Bacteria</taxon>
        <taxon>Pseudomonadati</taxon>
        <taxon>Bacteroidota</taxon>
        <taxon>Flavobacteriia</taxon>
        <taxon>Flavobacteriales</taxon>
        <taxon>Weeksellaceae</taxon>
        <taxon>Faecalibacter</taxon>
    </lineage>
</organism>
<keyword evidence="1" id="KW-0812">Transmembrane</keyword>
<evidence type="ECO:0000313" key="2">
    <source>
        <dbReference type="EMBL" id="RLZ12787.1"/>
    </source>
</evidence>